<proteinExistence type="predicted"/>
<sequence length="33" mass="3739">MLSGFLHETRPANEGVEARLIAKMPLWRLMLSA</sequence>
<keyword evidence="2" id="KW-1185">Reference proteome</keyword>
<gene>
    <name evidence="1" type="ORF">DES40_2533</name>
</gene>
<reference evidence="1 2" key="1">
    <citation type="submission" date="2018-10" db="EMBL/GenBank/DDBJ databases">
        <title>Genomic Encyclopedia of Type Strains, Phase IV (KMG-IV): sequencing the most valuable type-strain genomes for metagenomic binning, comparative biology and taxonomic classification.</title>
        <authorList>
            <person name="Goeker M."/>
        </authorList>
    </citation>
    <scope>NUCLEOTIDE SEQUENCE [LARGE SCALE GENOMIC DNA]</scope>
    <source>
        <strain evidence="1 2">DSM 22008</strain>
    </source>
</reference>
<dbReference type="Proteomes" id="UP000282211">
    <property type="component" value="Unassembled WGS sequence"/>
</dbReference>
<evidence type="ECO:0000313" key="1">
    <source>
        <dbReference type="EMBL" id="RKQ69728.1"/>
    </source>
</evidence>
<comment type="caution">
    <text evidence="1">The sequence shown here is derived from an EMBL/GenBank/DDBJ whole genome shotgun (WGS) entry which is preliminary data.</text>
</comment>
<dbReference type="EMBL" id="RBII01000002">
    <property type="protein sequence ID" value="RKQ69728.1"/>
    <property type="molecule type" value="Genomic_DNA"/>
</dbReference>
<accession>A0A420WFF0</accession>
<name>A0A420WFF0_9PROT</name>
<dbReference type="AlphaFoldDB" id="A0A420WFF0"/>
<protein>
    <submittedName>
        <fullName evidence="1">Uncharacterized protein</fullName>
    </submittedName>
</protein>
<dbReference type="InParanoid" id="A0A420WFF0"/>
<organism evidence="1 2">
    <name type="scientific">Litorimonas taeanensis</name>
    <dbReference type="NCBI Taxonomy" id="568099"/>
    <lineage>
        <taxon>Bacteria</taxon>
        <taxon>Pseudomonadati</taxon>
        <taxon>Pseudomonadota</taxon>
        <taxon>Alphaproteobacteria</taxon>
        <taxon>Maricaulales</taxon>
        <taxon>Robiginitomaculaceae</taxon>
    </lineage>
</organism>
<evidence type="ECO:0000313" key="2">
    <source>
        <dbReference type="Proteomes" id="UP000282211"/>
    </source>
</evidence>